<organism evidence="3 4">
    <name type="scientific">Perkinsus chesapeaki</name>
    <name type="common">Clam parasite</name>
    <name type="synonym">Perkinsus andrewsi</name>
    <dbReference type="NCBI Taxonomy" id="330153"/>
    <lineage>
        <taxon>Eukaryota</taxon>
        <taxon>Sar</taxon>
        <taxon>Alveolata</taxon>
        <taxon>Perkinsozoa</taxon>
        <taxon>Perkinsea</taxon>
        <taxon>Perkinsida</taxon>
        <taxon>Perkinsidae</taxon>
        <taxon>Perkinsus</taxon>
    </lineage>
</organism>
<dbReference type="EMBL" id="JAAPAO010000074">
    <property type="protein sequence ID" value="KAF4673861.1"/>
    <property type="molecule type" value="Genomic_DNA"/>
</dbReference>
<proteinExistence type="predicted"/>
<gene>
    <name evidence="3" type="ORF">FOL47_010009</name>
</gene>
<evidence type="ECO:0000256" key="1">
    <source>
        <dbReference type="SAM" id="MobiDB-lite"/>
    </source>
</evidence>
<keyword evidence="4" id="KW-1185">Reference proteome</keyword>
<keyword evidence="2" id="KW-0812">Transmembrane</keyword>
<feature type="transmembrane region" description="Helical" evidence="2">
    <location>
        <begin position="13"/>
        <end position="35"/>
    </location>
</feature>
<sequence length="698" mass="76576">MTTMVSISRLLDALVTGAFVVCLSGLSLYIMSLFYKFIVVTERARTGVFGNFLQNALPFKHNRFEYNLTHILLFGILMTLFTLSHHKYLDYLEKRDNKGGNKGSAKGGKKATEGFATAARTNSDIEASVKGIINDINNKENQDTGDADPSAEASVIEQAKAGEVKDPVKLNRATLAEAVKAIQPSLYESAVNNVVGKLTQVDAVVSSLEGPSSTLGNGRLGRYTPGNGKAAAVITDTDESNLLKAVTDSAIAVALGYSPVTLYCPDEMAPLARALVAGRGVVVATQEVTPKAMEEVAVISCPPSFPRSSLFWADDDGPAWMRLGRLFNRGDTTSKYELPLLAEDALTFLDPASQKKFMEVVDETLDVIRSVADDSGVIERSTEKDEARVRHLLLASPAPYDALVKTAALEATMKELCTTDDEDTRTVLHYVSVGGEPLVDPAKSFCRFTGRSLGWQNITHKSYDELLTWLNEHDTRTPQFYSTVEYNLLPKVFTDAVDVVNDRFPLDAVQLSSWYLNDYLAGAEVNLNSDEMVRDITTKPQPRNDMFGGFDDATDPITDLSEFSDEESDGDDEAKNEEKQSSVDETADDVDMKDKIMKELDSLKDTENKTAVQYTGIRHSLVMGQAPSAVVSKSIDTSHPTSQPLPCERELDVYLECVKSTPAKEAIRCESVRKLYSQCIKEQEDEKKKSLDVTGTDC</sequence>
<reference evidence="3 4" key="1">
    <citation type="submission" date="2020-04" db="EMBL/GenBank/DDBJ databases">
        <title>Perkinsus chesapeaki whole genome sequence.</title>
        <authorList>
            <person name="Bogema D.R."/>
        </authorList>
    </citation>
    <scope>NUCLEOTIDE SEQUENCE [LARGE SCALE GENOMIC DNA]</scope>
    <source>
        <strain evidence="3">ATCC PRA-425</strain>
    </source>
</reference>
<evidence type="ECO:0000256" key="2">
    <source>
        <dbReference type="SAM" id="Phobius"/>
    </source>
</evidence>
<evidence type="ECO:0000313" key="4">
    <source>
        <dbReference type="Proteomes" id="UP000591131"/>
    </source>
</evidence>
<dbReference type="Proteomes" id="UP000591131">
    <property type="component" value="Unassembled WGS sequence"/>
</dbReference>
<name>A0A7J6MSC8_PERCH</name>
<dbReference type="OrthoDB" id="426663at2759"/>
<feature type="compositionally biased region" description="Acidic residues" evidence="1">
    <location>
        <begin position="562"/>
        <end position="575"/>
    </location>
</feature>
<feature type="region of interest" description="Disordered" evidence="1">
    <location>
        <begin position="557"/>
        <end position="592"/>
    </location>
</feature>
<accession>A0A7J6MSC8</accession>
<keyword evidence="2" id="KW-1133">Transmembrane helix</keyword>
<protein>
    <submittedName>
        <fullName evidence="3">Uncharacterized protein</fullName>
    </submittedName>
</protein>
<evidence type="ECO:0000313" key="3">
    <source>
        <dbReference type="EMBL" id="KAF4673861.1"/>
    </source>
</evidence>
<dbReference type="AlphaFoldDB" id="A0A7J6MSC8"/>
<keyword evidence="2" id="KW-0472">Membrane</keyword>
<comment type="caution">
    <text evidence="3">The sequence shown here is derived from an EMBL/GenBank/DDBJ whole genome shotgun (WGS) entry which is preliminary data.</text>
</comment>